<evidence type="ECO:0008006" key="3">
    <source>
        <dbReference type="Google" id="ProtNLM"/>
    </source>
</evidence>
<gene>
    <name evidence="1" type="ORF">I6H43_00325</name>
</gene>
<reference evidence="1 2" key="1">
    <citation type="submission" date="2020-12" db="EMBL/GenBank/DDBJ databases">
        <title>FDA dAtabase for Regulatory Grade micrObial Sequences (FDA-ARGOS): Supporting development and validation of Infectious Disease Dx tests.</title>
        <authorList>
            <person name="Sproer C."/>
            <person name="Gronow S."/>
            <person name="Severitt S."/>
            <person name="Schroder I."/>
            <person name="Tallon L."/>
            <person name="Sadzewicz L."/>
            <person name="Zhao X."/>
            <person name="Boylan J."/>
            <person name="Ott S."/>
            <person name="Bowen H."/>
            <person name="Vavikolanu K."/>
            <person name="Mehta A."/>
            <person name="Aluvathingal J."/>
            <person name="Nadendla S."/>
            <person name="Lowell S."/>
            <person name="Myers T."/>
            <person name="Yan Y."/>
            <person name="Sichtig H."/>
        </authorList>
    </citation>
    <scope>NUCLEOTIDE SEQUENCE [LARGE SCALE GENOMIC DNA]</scope>
    <source>
        <strain evidence="1 2">FDAARGOS_986</strain>
    </source>
</reference>
<dbReference type="EMBL" id="CP066092">
    <property type="protein sequence ID" value="QQB20047.1"/>
    <property type="molecule type" value="Genomic_DNA"/>
</dbReference>
<sequence>MRRLLLLISLYVAGASATPRLELPYYDWGRCPFEGCTYQTWLTKQEIIARASPSPAAKVLFKVPRGQQVQGLTGVVITEKTGRINILKPITLGYNDKNEGPLLPMHAGEQLEIIGWVGEGAGLFWYQGKTYTLDYDHTRTEIEYGSGPKTHWWVKIRDKKGHEGWVLESDNFAHMDRFE</sequence>
<organism evidence="1 2">
    <name type="scientific">Aeromonas jandaei</name>
    <dbReference type="NCBI Taxonomy" id="650"/>
    <lineage>
        <taxon>Bacteria</taxon>
        <taxon>Pseudomonadati</taxon>
        <taxon>Pseudomonadota</taxon>
        <taxon>Gammaproteobacteria</taxon>
        <taxon>Aeromonadales</taxon>
        <taxon>Aeromonadaceae</taxon>
        <taxon>Aeromonas</taxon>
    </lineage>
</organism>
<evidence type="ECO:0000313" key="2">
    <source>
        <dbReference type="Proteomes" id="UP000595481"/>
    </source>
</evidence>
<evidence type="ECO:0000313" key="1">
    <source>
        <dbReference type="EMBL" id="QQB20047.1"/>
    </source>
</evidence>
<name>A0A7T4DNX6_AERJA</name>
<proteinExistence type="predicted"/>
<dbReference type="GeneID" id="69549685"/>
<keyword evidence="2" id="KW-1185">Reference proteome</keyword>
<dbReference type="RefSeq" id="WP_042031001.1">
    <property type="nucleotide sequence ID" value="NZ_CAWMFX010000025.1"/>
</dbReference>
<protein>
    <recommendedName>
        <fullName evidence="3">DUF3465 domain-containing protein</fullName>
    </recommendedName>
</protein>
<dbReference type="Proteomes" id="UP000595481">
    <property type="component" value="Chromosome"/>
</dbReference>
<accession>A0A7T4DNX6</accession>